<organism evidence="5 6">
    <name type="scientific">Elysia marginata</name>
    <dbReference type="NCBI Taxonomy" id="1093978"/>
    <lineage>
        <taxon>Eukaryota</taxon>
        <taxon>Metazoa</taxon>
        <taxon>Spiralia</taxon>
        <taxon>Lophotrochozoa</taxon>
        <taxon>Mollusca</taxon>
        <taxon>Gastropoda</taxon>
        <taxon>Heterobranchia</taxon>
        <taxon>Euthyneura</taxon>
        <taxon>Panpulmonata</taxon>
        <taxon>Sacoglossa</taxon>
        <taxon>Placobranchoidea</taxon>
        <taxon>Plakobranchidae</taxon>
        <taxon>Elysia</taxon>
    </lineage>
</organism>
<evidence type="ECO:0000256" key="1">
    <source>
        <dbReference type="ARBA" id="ARBA00009271"/>
    </source>
</evidence>
<feature type="repeat" description="WD" evidence="2">
    <location>
        <begin position="247"/>
        <end position="279"/>
    </location>
</feature>
<dbReference type="SMART" id="SM00320">
    <property type="entry name" value="WD40"/>
    <property type="match status" value="1"/>
</dbReference>
<dbReference type="GO" id="GO:0000421">
    <property type="term" value="C:autophagosome membrane"/>
    <property type="evidence" value="ECO:0007669"/>
    <property type="project" value="TreeGrafter"/>
</dbReference>
<evidence type="ECO:0000259" key="4">
    <source>
        <dbReference type="Pfam" id="PF08614"/>
    </source>
</evidence>
<dbReference type="PANTHER" id="PTHR19878">
    <property type="entry name" value="AUTOPHAGY PROTEIN 16-LIKE"/>
    <property type="match status" value="1"/>
</dbReference>
<dbReference type="InterPro" id="IPR015943">
    <property type="entry name" value="WD40/YVTN_repeat-like_dom_sf"/>
</dbReference>
<dbReference type="SUPFAM" id="SSF50978">
    <property type="entry name" value="WD40 repeat-like"/>
    <property type="match status" value="1"/>
</dbReference>
<dbReference type="GO" id="GO:0034274">
    <property type="term" value="C:Atg12-Atg5-Atg16 complex"/>
    <property type="evidence" value="ECO:0007669"/>
    <property type="project" value="TreeGrafter"/>
</dbReference>
<dbReference type="Gene3D" id="1.20.5.170">
    <property type="match status" value="1"/>
</dbReference>
<dbReference type="PROSITE" id="PS50082">
    <property type="entry name" value="WD_REPEATS_2"/>
    <property type="match status" value="1"/>
</dbReference>
<evidence type="ECO:0000313" key="5">
    <source>
        <dbReference type="EMBL" id="GFR67307.1"/>
    </source>
</evidence>
<proteinExistence type="inferred from homology"/>
<dbReference type="Proteomes" id="UP000762676">
    <property type="component" value="Unassembled WGS sequence"/>
</dbReference>
<feature type="coiled-coil region" evidence="3">
    <location>
        <begin position="129"/>
        <end position="214"/>
    </location>
</feature>
<keyword evidence="2" id="KW-0853">WD repeat</keyword>
<sequence length="327" mass="37202">MNFSLYKQADAASCFHNVELNVCGENSCCDYFEDQALMRIFSSSLLLIAGVAVSMLFKYNASSANTHALEQKLFRLQEELTEMHKKRGENSQQIIDLTATVQEKDKEIHHKEAMISDMLSTNLALKQANRNLELSLAELGATNQMLKDEHQALQMAFSALEEKYRKCQEDNQDLVARWMDQKAKDADRMNEENADFIKDRQRKLARDLEEAAKEQHVTENSGKSQLDGFMPPICVKASVPTRAQHVFDAHDGEVYSVQWNSSGRFFATGGADRKIKLWDYHNSLHKPSPVQQAFVHLLPSIHASLFTPLPQAFPTQNVQRKMRIPAE</sequence>
<dbReference type="InterPro" id="IPR001680">
    <property type="entry name" value="WD40_rpt"/>
</dbReference>
<gene>
    <name evidence="5" type="ORF">ElyMa_000250700</name>
</gene>
<dbReference type="PROSITE" id="PS50294">
    <property type="entry name" value="WD_REPEATS_REGION"/>
    <property type="match status" value="1"/>
</dbReference>
<dbReference type="PANTHER" id="PTHR19878:SF8">
    <property type="entry name" value="AUTOPHAGY-RELATED 16, ISOFORM F"/>
    <property type="match status" value="1"/>
</dbReference>
<dbReference type="InterPro" id="IPR013923">
    <property type="entry name" value="Autophagy-rel_prot_16_dom"/>
</dbReference>
<feature type="domain" description="Autophagy-related protein 16" evidence="4">
    <location>
        <begin position="62"/>
        <end position="190"/>
    </location>
</feature>
<reference evidence="5 6" key="1">
    <citation type="journal article" date="2021" name="Elife">
        <title>Chloroplast acquisition without the gene transfer in kleptoplastic sea slugs, Plakobranchus ocellatus.</title>
        <authorList>
            <person name="Maeda T."/>
            <person name="Takahashi S."/>
            <person name="Yoshida T."/>
            <person name="Shimamura S."/>
            <person name="Takaki Y."/>
            <person name="Nagai Y."/>
            <person name="Toyoda A."/>
            <person name="Suzuki Y."/>
            <person name="Arimoto A."/>
            <person name="Ishii H."/>
            <person name="Satoh N."/>
            <person name="Nishiyama T."/>
            <person name="Hasebe M."/>
            <person name="Maruyama T."/>
            <person name="Minagawa J."/>
            <person name="Obokata J."/>
            <person name="Shigenobu S."/>
        </authorList>
    </citation>
    <scope>NUCLEOTIDE SEQUENCE [LARGE SCALE GENOMIC DNA]</scope>
</reference>
<keyword evidence="6" id="KW-1185">Reference proteome</keyword>
<dbReference type="CDD" id="cd22887">
    <property type="entry name" value="Atg16_CCD"/>
    <property type="match status" value="1"/>
</dbReference>
<dbReference type="Gene3D" id="2.130.10.10">
    <property type="entry name" value="YVTN repeat-like/Quinoprotein amine dehydrogenase"/>
    <property type="match status" value="1"/>
</dbReference>
<dbReference type="GO" id="GO:0034045">
    <property type="term" value="C:phagophore assembly site membrane"/>
    <property type="evidence" value="ECO:0007669"/>
    <property type="project" value="TreeGrafter"/>
</dbReference>
<dbReference type="InterPro" id="IPR036322">
    <property type="entry name" value="WD40_repeat_dom_sf"/>
</dbReference>
<dbReference type="Pfam" id="PF08614">
    <property type="entry name" value="ATG16"/>
    <property type="match status" value="1"/>
</dbReference>
<keyword evidence="3" id="KW-0175">Coiled coil</keyword>
<dbReference type="EMBL" id="BMAT01000493">
    <property type="protein sequence ID" value="GFR67307.1"/>
    <property type="molecule type" value="Genomic_DNA"/>
</dbReference>
<evidence type="ECO:0000256" key="2">
    <source>
        <dbReference type="PROSITE-ProRule" id="PRU00221"/>
    </source>
</evidence>
<accession>A0AAV4F264</accession>
<evidence type="ECO:0000256" key="3">
    <source>
        <dbReference type="SAM" id="Coils"/>
    </source>
</evidence>
<comment type="similarity">
    <text evidence="1">Belongs to the WD repeat ATG16 family.</text>
</comment>
<dbReference type="GO" id="GO:0000045">
    <property type="term" value="P:autophagosome assembly"/>
    <property type="evidence" value="ECO:0007669"/>
    <property type="project" value="InterPro"/>
</dbReference>
<dbReference type="GO" id="GO:0043495">
    <property type="term" value="F:protein-membrane adaptor activity"/>
    <property type="evidence" value="ECO:0007669"/>
    <property type="project" value="TreeGrafter"/>
</dbReference>
<dbReference type="InterPro" id="IPR045160">
    <property type="entry name" value="ATG16"/>
</dbReference>
<comment type="caution">
    <text evidence="5">The sequence shown here is derived from an EMBL/GenBank/DDBJ whole genome shotgun (WGS) entry which is preliminary data.</text>
</comment>
<name>A0AAV4F264_9GAST</name>
<protein>
    <submittedName>
        <fullName evidence="5">Autophagy-related protein 16-1</fullName>
    </submittedName>
</protein>
<dbReference type="AlphaFoldDB" id="A0AAV4F264"/>
<evidence type="ECO:0000313" key="6">
    <source>
        <dbReference type="Proteomes" id="UP000762676"/>
    </source>
</evidence>
<dbReference type="Pfam" id="PF00400">
    <property type="entry name" value="WD40"/>
    <property type="match status" value="1"/>
</dbReference>